<dbReference type="Gene3D" id="3.10.28.10">
    <property type="entry name" value="Homing endonucleases"/>
    <property type="match status" value="2"/>
</dbReference>
<dbReference type="InterPro" id="IPR051289">
    <property type="entry name" value="LAGLIDADG_Endonuclease"/>
</dbReference>
<geneLocation type="mitochondrion" evidence="2"/>
<dbReference type="Pfam" id="PF00961">
    <property type="entry name" value="LAGLIDADG_1"/>
    <property type="match status" value="1"/>
</dbReference>
<dbReference type="RefSeq" id="YP_010133752.1">
    <property type="nucleotide sequence ID" value="NC_056788.1"/>
</dbReference>
<evidence type="ECO:0000313" key="2">
    <source>
        <dbReference type="EMBL" id="QWM93242.1"/>
    </source>
</evidence>
<dbReference type="EMBL" id="MT383639">
    <property type="protein sequence ID" value="QWM93242.1"/>
    <property type="molecule type" value="Genomic_DNA"/>
</dbReference>
<proteinExistence type="predicted"/>
<sequence>MVQKKLSIHRPRKKKFNKEYFGHYLAGLIDGDGHISSIGQIVIAFNLKDYKSALSLRSTIGYGTVRKVKDRNAVNLIIANKEGIVKVALLVKDKLRHPIRISQYNSRLTKLFNVRKTLVDSTINWDTPWFSGFFDVDGHLRVHLLYQKHRPNPEVRLLAQIDQKHNVLLNQIHAKFGGYLGFRKKQDTFYYSSVSYKNCHKVLKFFDKFSLQLDKSYVRYVIMRKCYLLVQEKKHLQEAGLKKIEKHHKKLKDMI</sequence>
<evidence type="ECO:0000259" key="1">
    <source>
        <dbReference type="Pfam" id="PF00961"/>
    </source>
</evidence>
<protein>
    <recommendedName>
        <fullName evidence="1">Homing endonuclease LAGLIDADG domain-containing protein</fullName>
    </recommendedName>
</protein>
<dbReference type="SUPFAM" id="SSF55608">
    <property type="entry name" value="Homing endonucleases"/>
    <property type="match status" value="2"/>
</dbReference>
<dbReference type="AlphaFoldDB" id="A0A8F0WFS1"/>
<name>A0A8F0WFS1_9STRA</name>
<gene>
    <name evidence="2" type="primary">orf255a</name>
</gene>
<dbReference type="PANTHER" id="PTHR36181:SF3">
    <property type="entry name" value="INTRON-ENCODED DNA ENDONUCLEASE AI5 BETA"/>
    <property type="match status" value="1"/>
</dbReference>
<dbReference type="GO" id="GO:0005739">
    <property type="term" value="C:mitochondrion"/>
    <property type="evidence" value="ECO:0007669"/>
    <property type="project" value="UniProtKB-ARBA"/>
</dbReference>
<reference evidence="2" key="1">
    <citation type="journal article" date="2021" name="Ecol Indic">
        <title>Morphological and molecular identification reveals that waters from an isolated oasis in Tamanrasset (extreme South of Algerian Sahara) are colonized by opportunistic and pollution-tolerant diatom species.</title>
        <authorList>
            <person name="Gastineau R."/>
            <person name="Hamedi C."/>
            <person name="Baba Hamed M.B."/>
            <person name="Abi-Ayad S.-M.E.-A."/>
            <person name="Bak M."/>
            <person name="Lemieux C."/>
            <person name="Turmel M."/>
            <person name="Dobosz S."/>
            <person name="Wrobel R.J."/>
            <person name="Kierzek A."/>
            <person name="Lange-Bertalot H."/>
            <person name="Witkowski A."/>
        </authorList>
    </citation>
    <scope>NUCLEOTIDE SEQUENCE</scope>
    <source>
        <strain evidence="2">SZCZR1828</strain>
    </source>
</reference>
<feature type="domain" description="Homing endonuclease LAGLIDADG" evidence="1">
    <location>
        <begin position="131"/>
        <end position="226"/>
    </location>
</feature>
<dbReference type="InterPro" id="IPR004860">
    <property type="entry name" value="LAGLIDADG_dom"/>
</dbReference>
<dbReference type="InterPro" id="IPR027434">
    <property type="entry name" value="Homing_endonucl"/>
</dbReference>
<dbReference type="GeneID" id="67123324"/>
<dbReference type="PANTHER" id="PTHR36181">
    <property type="entry name" value="INTRON-ENCODED ENDONUCLEASE AI3-RELATED"/>
    <property type="match status" value="1"/>
</dbReference>
<keyword evidence="2" id="KW-0496">Mitochondrion</keyword>
<dbReference type="GO" id="GO:0004519">
    <property type="term" value="F:endonuclease activity"/>
    <property type="evidence" value="ECO:0007669"/>
    <property type="project" value="InterPro"/>
</dbReference>
<organism evidence="2">
    <name type="scientific">Nitzschia supralitorea</name>
    <dbReference type="NCBI Taxonomy" id="303403"/>
    <lineage>
        <taxon>Eukaryota</taxon>
        <taxon>Sar</taxon>
        <taxon>Stramenopiles</taxon>
        <taxon>Ochrophyta</taxon>
        <taxon>Bacillariophyta</taxon>
        <taxon>Bacillariophyceae</taxon>
        <taxon>Bacillariophycidae</taxon>
        <taxon>Bacillariales</taxon>
        <taxon>Bacillariaceae</taxon>
        <taxon>Nitzschia</taxon>
    </lineage>
</organism>
<accession>A0A8F0WFS1</accession>